<proteinExistence type="predicted"/>
<gene>
    <name evidence="2" type="ORF">HDF25_003987</name>
</gene>
<accession>A0A7X0J6N7</accession>
<dbReference type="Proteomes" id="UP000521017">
    <property type="component" value="Unassembled WGS sequence"/>
</dbReference>
<name>A0A7X0J6N7_9SPHI</name>
<comment type="caution">
    <text evidence="2">The sequence shown here is derived from an EMBL/GenBank/DDBJ whole genome shotgun (WGS) entry which is preliminary data.</text>
</comment>
<dbReference type="InterPro" id="IPR009081">
    <property type="entry name" value="PP-bd_ACP"/>
</dbReference>
<evidence type="ECO:0000313" key="2">
    <source>
        <dbReference type="EMBL" id="MBB6501810.1"/>
    </source>
</evidence>
<protein>
    <submittedName>
        <fullName evidence="2">Acyl carrier protein</fullName>
    </submittedName>
</protein>
<dbReference type="Pfam" id="PF00550">
    <property type="entry name" value="PP-binding"/>
    <property type="match status" value="1"/>
</dbReference>
<evidence type="ECO:0000259" key="1">
    <source>
        <dbReference type="PROSITE" id="PS50075"/>
    </source>
</evidence>
<evidence type="ECO:0000313" key="3">
    <source>
        <dbReference type="Proteomes" id="UP000521017"/>
    </source>
</evidence>
<dbReference type="EMBL" id="JACHCC010000011">
    <property type="protein sequence ID" value="MBB6501810.1"/>
    <property type="molecule type" value="Genomic_DNA"/>
</dbReference>
<feature type="domain" description="Carrier" evidence="1">
    <location>
        <begin position="1"/>
        <end position="81"/>
    </location>
</feature>
<dbReference type="RefSeq" id="WP_184627925.1">
    <property type="nucleotide sequence ID" value="NZ_JACHCC010000011.1"/>
</dbReference>
<dbReference type="AlphaFoldDB" id="A0A7X0J6N7"/>
<sequence>MEKEALISAIKEIVSPYTEDKTTLENISEETDFITDLKVNSANLVDIVLDIEEKFGIEIDNDSMAKMLNVKAAMEIIEAKLAENDRK</sequence>
<dbReference type="Gene3D" id="1.10.1200.10">
    <property type="entry name" value="ACP-like"/>
    <property type="match status" value="1"/>
</dbReference>
<dbReference type="SUPFAM" id="SSF47336">
    <property type="entry name" value="ACP-like"/>
    <property type="match status" value="1"/>
</dbReference>
<reference evidence="2 3" key="1">
    <citation type="submission" date="2020-08" db="EMBL/GenBank/DDBJ databases">
        <title>Genomic Encyclopedia of Type Strains, Phase IV (KMG-V): Genome sequencing to study the core and pangenomes of soil and plant-associated prokaryotes.</title>
        <authorList>
            <person name="Whitman W."/>
        </authorList>
    </citation>
    <scope>NUCLEOTIDE SEQUENCE [LARGE SCALE GENOMIC DNA]</scope>
    <source>
        <strain evidence="2 3">M2T3</strain>
    </source>
</reference>
<dbReference type="InterPro" id="IPR036736">
    <property type="entry name" value="ACP-like_sf"/>
</dbReference>
<organism evidence="2 3">
    <name type="scientific">Pedobacter cryoconitis</name>
    <dbReference type="NCBI Taxonomy" id="188932"/>
    <lineage>
        <taxon>Bacteria</taxon>
        <taxon>Pseudomonadati</taxon>
        <taxon>Bacteroidota</taxon>
        <taxon>Sphingobacteriia</taxon>
        <taxon>Sphingobacteriales</taxon>
        <taxon>Sphingobacteriaceae</taxon>
        <taxon>Pedobacter</taxon>
    </lineage>
</organism>
<dbReference type="PROSITE" id="PS50075">
    <property type="entry name" value="CARRIER"/>
    <property type="match status" value="1"/>
</dbReference>